<evidence type="ECO:0000313" key="4">
    <source>
        <dbReference type="Proteomes" id="UP001208131"/>
    </source>
</evidence>
<accession>A0AAE3IH48</accession>
<dbReference type="AlphaFoldDB" id="A0AAE3IH48"/>
<dbReference type="Proteomes" id="UP001208131">
    <property type="component" value="Unassembled WGS sequence"/>
</dbReference>
<keyword evidence="4" id="KW-1185">Reference proteome</keyword>
<feature type="transmembrane region" description="Helical" evidence="1">
    <location>
        <begin position="416"/>
        <end position="438"/>
    </location>
</feature>
<gene>
    <name evidence="3" type="ORF">OCV57_09765</name>
</gene>
<name>A0AAE3IH48_9FIRM</name>
<feature type="signal peptide" evidence="2">
    <location>
        <begin position="1"/>
        <end position="31"/>
    </location>
</feature>
<reference evidence="3 4" key="1">
    <citation type="journal article" date="2021" name="ISME Commun">
        <title>Automated analysis of genomic sequences facilitates high-throughput and comprehensive description of bacteria.</title>
        <authorList>
            <person name="Hitch T.C.A."/>
        </authorList>
    </citation>
    <scope>NUCLEOTIDE SEQUENCE [LARGE SCALE GENOMIC DNA]</scope>
    <source>
        <strain evidence="3 4">Sanger_31</strain>
    </source>
</reference>
<evidence type="ECO:0000313" key="3">
    <source>
        <dbReference type="EMBL" id="MCU6706208.1"/>
    </source>
</evidence>
<keyword evidence="1" id="KW-0812">Transmembrane</keyword>
<sequence>MSKMKKKRAVSLLLCLGIVATMSFGSMTVSADNMPYTNEQVIDTLYENDYIKADGKSYTISKDGYYLFLSRENATEDGKADWYDVFADSAEPKADFTELLAGFKHYSVGDTLNYNEKTAHVPAYMLYKAKETDEYTAFDVSLGQPLNDPYADASMFNWEFTEATEDKAVVHIKAEARGGAELSTYTLRLNGELYGDLSPDAENAIPVGVSSYEFDIPLYDNGEYTLYMTDTFGVTENATFTVDCINENKQPDPDADKDDLPQMSYFLSTNDTGLSQSDSLVLTVTTDKACTIYGNGFTAQENTTSAEFQIFKNGVYKFFAVDPNTDATSELSVTITSFGDGSFDLPSDDTDNNDNPVNPNNRDNYWQDLVENGDLSVDGKLIDLVALNIDEDGNVTSKNNKSNPSDKLGVLPQTGITSWVVAIGCSLFAIIAGTFLMFRKGIFKKLSRKGGK</sequence>
<feature type="chain" id="PRO_5041986899" evidence="2">
    <location>
        <begin position="32"/>
        <end position="452"/>
    </location>
</feature>
<dbReference type="RefSeq" id="WP_267301370.1">
    <property type="nucleotide sequence ID" value="NZ_JAOQJZ010000009.1"/>
</dbReference>
<comment type="caution">
    <text evidence="3">The sequence shown here is derived from an EMBL/GenBank/DDBJ whole genome shotgun (WGS) entry which is preliminary data.</text>
</comment>
<organism evidence="3 4">
    <name type="scientific">Hominimerdicola aceti</name>
    <dbReference type="NCBI Taxonomy" id="2981726"/>
    <lineage>
        <taxon>Bacteria</taxon>
        <taxon>Bacillati</taxon>
        <taxon>Bacillota</taxon>
        <taxon>Clostridia</taxon>
        <taxon>Eubacteriales</taxon>
        <taxon>Oscillospiraceae</taxon>
        <taxon>Hominimerdicola</taxon>
    </lineage>
</organism>
<evidence type="ECO:0000256" key="1">
    <source>
        <dbReference type="SAM" id="Phobius"/>
    </source>
</evidence>
<proteinExistence type="predicted"/>
<dbReference type="EMBL" id="JAOQJZ010000009">
    <property type="protein sequence ID" value="MCU6706208.1"/>
    <property type="molecule type" value="Genomic_DNA"/>
</dbReference>
<protein>
    <submittedName>
        <fullName evidence="3">Uncharacterized protein</fullName>
    </submittedName>
</protein>
<keyword evidence="1" id="KW-0472">Membrane</keyword>
<evidence type="ECO:0000256" key="2">
    <source>
        <dbReference type="SAM" id="SignalP"/>
    </source>
</evidence>
<keyword evidence="1" id="KW-1133">Transmembrane helix</keyword>
<keyword evidence="2" id="KW-0732">Signal</keyword>